<organism evidence="2 3">
    <name type="scientific">Phlyctema vagabunda</name>
    <dbReference type="NCBI Taxonomy" id="108571"/>
    <lineage>
        <taxon>Eukaryota</taxon>
        <taxon>Fungi</taxon>
        <taxon>Dikarya</taxon>
        <taxon>Ascomycota</taxon>
        <taxon>Pezizomycotina</taxon>
        <taxon>Leotiomycetes</taxon>
        <taxon>Helotiales</taxon>
        <taxon>Dermateaceae</taxon>
        <taxon>Phlyctema</taxon>
    </lineage>
</organism>
<evidence type="ECO:0000313" key="2">
    <source>
        <dbReference type="EMBL" id="KAL3422226.1"/>
    </source>
</evidence>
<feature type="compositionally biased region" description="Low complexity" evidence="1">
    <location>
        <begin position="7"/>
        <end position="21"/>
    </location>
</feature>
<dbReference type="Proteomes" id="UP001629113">
    <property type="component" value="Unassembled WGS sequence"/>
</dbReference>
<feature type="compositionally biased region" description="Basic residues" evidence="1">
    <location>
        <begin position="44"/>
        <end position="64"/>
    </location>
</feature>
<protein>
    <recommendedName>
        <fullName evidence="4">DUF4685 domain-containing protein</fullName>
    </recommendedName>
</protein>
<evidence type="ECO:0008006" key="4">
    <source>
        <dbReference type="Google" id="ProtNLM"/>
    </source>
</evidence>
<dbReference type="EMBL" id="JBFCZG010000005">
    <property type="protein sequence ID" value="KAL3422226.1"/>
    <property type="molecule type" value="Genomic_DNA"/>
</dbReference>
<accession>A0ABR4PGU4</accession>
<feature type="compositionally biased region" description="Polar residues" evidence="1">
    <location>
        <begin position="65"/>
        <end position="75"/>
    </location>
</feature>
<evidence type="ECO:0000256" key="1">
    <source>
        <dbReference type="SAM" id="MobiDB-lite"/>
    </source>
</evidence>
<name>A0ABR4PGU4_9HELO</name>
<keyword evidence="3" id="KW-1185">Reference proteome</keyword>
<gene>
    <name evidence="2" type="ORF">PVAG01_06382</name>
</gene>
<feature type="region of interest" description="Disordered" evidence="1">
    <location>
        <begin position="1"/>
        <end position="75"/>
    </location>
</feature>
<comment type="caution">
    <text evidence="2">The sequence shown here is derived from an EMBL/GenBank/DDBJ whole genome shotgun (WGS) entry which is preliminary data.</text>
</comment>
<proteinExistence type="predicted"/>
<evidence type="ECO:0000313" key="3">
    <source>
        <dbReference type="Proteomes" id="UP001629113"/>
    </source>
</evidence>
<sequence>MANPFRTGPSNGTGENTNGTGRVSYHAGNKGKARNASLDNSCKLRQRKEKRVTSPRKICQRHNRSASSTGRSVSWGVVNNDQKHSRSYDLGASVVKAHPRSCSTPVYSDYGHSLQSKTTLLGNNDDEYRRHFHGHPCEILAGFATTELLDLWEEELLERLGTKCLARLQAQADLGEPMDLDEGTPAPGSNTFHCIPRCDPGRQALPTTSLITTRSKSFDRLPNLNDGSRGLETSIWAPTNKHCTPPTKDARRASEWDLPLPRVRQRTRGQEKKSIHTEKPLSQVPARLQHTFSGNYRTFKGKDGFGLFSN</sequence>
<feature type="region of interest" description="Disordered" evidence="1">
    <location>
        <begin position="229"/>
        <end position="252"/>
    </location>
</feature>
<reference evidence="2 3" key="1">
    <citation type="submission" date="2024-06" db="EMBL/GenBank/DDBJ databases">
        <title>Complete genome of Phlyctema vagabunda strain 19-DSS-EL-015.</title>
        <authorList>
            <person name="Fiorenzani C."/>
        </authorList>
    </citation>
    <scope>NUCLEOTIDE SEQUENCE [LARGE SCALE GENOMIC DNA]</scope>
    <source>
        <strain evidence="2 3">19-DSS-EL-015</strain>
    </source>
</reference>